<dbReference type="Proteomes" id="UP000683000">
    <property type="component" value="Unassembled WGS sequence"/>
</dbReference>
<sequence>MIKKALLSCVLCPLFACSSVLSFGQMASSLSAHAIDIGDLVHFVSMSHFTTAYPSYDAIVAVLNTRFRSDLTYSRIGTTDPTRPSQTFTTSVRENMKNAATRTSASRSLAPLSFYELAAQVYLLMRRTRQSQSVITRYVLSS</sequence>
<accession>A0A8I2YDQ9</accession>
<dbReference type="OrthoDB" id="370884at2759"/>
<name>A0A8I2YDQ9_9AGAM</name>
<feature type="chain" id="PRO_5034588950" evidence="1">
    <location>
        <begin position="23"/>
        <end position="142"/>
    </location>
</feature>
<dbReference type="EMBL" id="JAGFBS010000055">
    <property type="protein sequence ID" value="KAG6370144.1"/>
    <property type="molecule type" value="Genomic_DNA"/>
</dbReference>
<proteinExistence type="predicted"/>
<keyword evidence="1" id="KW-0732">Signal</keyword>
<feature type="signal peptide" evidence="1">
    <location>
        <begin position="1"/>
        <end position="22"/>
    </location>
</feature>
<evidence type="ECO:0000313" key="2">
    <source>
        <dbReference type="EMBL" id="KAG6370144.1"/>
    </source>
</evidence>
<organism evidence="2 3">
    <name type="scientific">Boletus reticuloceps</name>
    <dbReference type="NCBI Taxonomy" id="495285"/>
    <lineage>
        <taxon>Eukaryota</taxon>
        <taxon>Fungi</taxon>
        <taxon>Dikarya</taxon>
        <taxon>Basidiomycota</taxon>
        <taxon>Agaricomycotina</taxon>
        <taxon>Agaricomycetes</taxon>
        <taxon>Agaricomycetidae</taxon>
        <taxon>Boletales</taxon>
        <taxon>Boletineae</taxon>
        <taxon>Boletaceae</taxon>
        <taxon>Boletoideae</taxon>
        <taxon>Boletus</taxon>
    </lineage>
</organism>
<dbReference type="AlphaFoldDB" id="A0A8I2YDQ9"/>
<gene>
    <name evidence="2" type="ORF">JVT61DRAFT_12291</name>
</gene>
<evidence type="ECO:0000256" key="1">
    <source>
        <dbReference type="SAM" id="SignalP"/>
    </source>
</evidence>
<keyword evidence="3" id="KW-1185">Reference proteome</keyword>
<evidence type="ECO:0000313" key="3">
    <source>
        <dbReference type="Proteomes" id="UP000683000"/>
    </source>
</evidence>
<reference evidence="2" key="1">
    <citation type="submission" date="2021-03" db="EMBL/GenBank/DDBJ databases">
        <title>Evolutionary innovations through gain and loss of genes in the ectomycorrhizal Boletales.</title>
        <authorList>
            <person name="Wu G."/>
            <person name="Miyauchi S."/>
            <person name="Morin E."/>
            <person name="Yang Z.-L."/>
            <person name="Xu J."/>
            <person name="Martin F.M."/>
        </authorList>
    </citation>
    <scope>NUCLEOTIDE SEQUENCE</scope>
    <source>
        <strain evidence="2">BR01</strain>
    </source>
</reference>
<comment type="caution">
    <text evidence="2">The sequence shown here is derived from an EMBL/GenBank/DDBJ whole genome shotgun (WGS) entry which is preliminary data.</text>
</comment>
<protein>
    <submittedName>
        <fullName evidence="2">Uncharacterized protein</fullName>
    </submittedName>
</protein>